<organism evidence="3 4">
    <name type="scientific">Haloarchaeobius amylolyticus</name>
    <dbReference type="NCBI Taxonomy" id="1198296"/>
    <lineage>
        <taxon>Archaea</taxon>
        <taxon>Methanobacteriati</taxon>
        <taxon>Methanobacteriota</taxon>
        <taxon>Stenosarchaea group</taxon>
        <taxon>Halobacteria</taxon>
        <taxon>Halobacteriales</taxon>
        <taxon>Halorubellaceae</taxon>
        <taxon>Haloarchaeobius</taxon>
    </lineage>
</organism>
<evidence type="ECO:0000313" key="3">
    <source>
        <dbReference type="EMBL" id="MFD1564265.1"/>
    </source>
</evidence>
<accession>A0ABD6BH75</accession>
<proteinExistence type="predicted"/>
<name>A0ABD6BH75_9EURY</name>
<evidence type="ECO:0000259" key="2">
    <source>
        <dbReference type="Pfam" id="PF26452"/>
    </source>
</evidence>
<feature type="transmembrane region" description="Helical" evidence="1">
    <location>
        <begin position="33"/>
        <end position="51"/>
    </location>
</feature>
<dbReference type="Proteomes" id="UP001597076">
    <property type="component" value="Unassembled WGS sequence"/>
</dbReference>
<dbReference type="AlphaFoldDB" id="A0ABD6BH75"/>
<evidence type="ECO:0000256" key="1">
    <source>
        <dbReference type="SAM" id="Phobius"/>
    </source>
</evidence>
<dbReference type="RefSeq" id="WP_390287646.1">
    <property type="nucleotide sequence ID" value="NZ_JBHUDI010000006.1"/>
</dbReference>
<comment type="caution">
    <text evidence="3">The sequence shown here is derived from an EMBL/GenBank/DDBJ whole genome shotgun (WGS) entry which is preliminary data.</text>
</comment>
<evidence type="ECO:0000313" key="4">
    <source>
        <dbReference type="Proteomes" id="UP001597076"/>
    </source>
</evidence>
<protein>
    <submittedName>
        <fullName evidence="3">Cytochrome-ba3 oxidase subunit</fullName>
    </submittedName>
</protein>
<gene>
    <name evidence="3" type="ORF">ACFR99_11970</name>
</gene>
<keyword evidence="1" id="KW-1133">Transmembrane helix</keyword>
<dbReference type="InterPro" id="IPR058444">
    <property type="entry name" value="DUF8131"/>
</dbReference>
<reference evidence="3 4" key="1">
    <citation type="journal article" date="2019" name="Int. J. Syst. Evol. Microbiol.">
        <title>The Global Catalogue of Microorganisms (GCM) 10K type strain sequencing project: providing services to taxonomists for standard genome sequencing and annotation.</title>
        <authorList>
            <consortium name="The Broad Institute Genomics Platform"/>
            <consortium name="The Broad Institute Genome Sequencing Center for Infectious Disease"/>
            <person name="Wu L."/>
            <person name="Ma J."/>
        </authorList>
    </citation>
    <scope>NUCLEOTIDE SEQUENCE [LARGE SCALE GENOMIC DNA]</scope>
    <source>
        <strain evidence="3 4">CGMCC 1.12230</strain>
    </source>
</reference>
<sequence>MFESLTPRVAVAVGLLALVPTVIFGVTRSGLGGLIATVNVVLIFAALYVAMSPLEGRQVAAHDTST</sequence>
<keyword evidence="1" id="KW-0812">Transmembrane</keyword>
<dbReference type="EMBL" id="JBHUDI010000006">
    <property type="protein sequence ID" value="MFD1564265.1"/>
    <property type="molecule type" value="Genomic_DNA"/>
</dbReference>
<keyword evidence="1" id="KW-0472">Membrane</keyword>
<feature type="domain" description="DUF8131" evidence="2">
    <location>
        <begin position="3"/>
        <end position="64"/>
    </location>
</feature>
<keyword evidence="4" id="KW-1185">Reference proteome</keyword>
<feature type="transmembrane region" description="Helical" evidence="1">
    <location>
        <begin position="9"/>
        <end position="27"/>
    </location>
</feature>
<dbReference type="Pfam" id="PF26452">
    <property type="entry name" value="DUF8131"/>
    <property type="match status" value="1"/>
</dbReference>